<protein>
    <submittedName>
        <fullName evidence="1">Uncharacterized protein</fullName>
    </submittedName>
</protein>
<gene>
    <name evidence="1" type="ORF">B4088_0486</name>
</gene>
<reference evidence="1 2" key="1">
    <citation type="submission" date="2015-09" db="EMBL/GenBank/DDBJ databases">
        <title>Bacillus cereus food isolates.</title>
        <authorList>
            <person name="Boekhorst J."/>
        </authorList>
    </citation>
    <scope>NUCLEOTIDE SEQUENCE [LARGE SCALE GENOMIC DNA]</scope>
    <source>
        <strain evidence="1 2">B4088</strain>
    </source>
</reference>
<dbReference type="RefSeq" id="WP_063259713.1">
    <property type="nucleotide sequence ID" value="NZ_LJKE01000015.1"/>
</dbReference>
<evidence type="ECO:0000313" key="2">
    <source>
        <dbReference type="Proteomes" id="UP000076482"/>
    </source>
</evidence>
<accession>A0A162PHK1</accession>
<proteinExistence type="predicted"/>
<name>A0A162PHK1_BACCE</name>
<dbReference type="EMBL" id="LJKE01000015">
    <property type="protein sequence ID" value="KZD72025.1"/>
    <property type="molecule type" value="Genomic_DNA"/>
</dbReference>
<dbReference type="Proteomes" id="UP000076482">
    <property type="component" value="Unassembled WGS sequence"/>
</dbReference>
<sequence>MRIHMKKQSKYLHDVLVLYLNTLYLNKEVLIVLDQVEYETVIENVLINKEGRNVYLVVETQTGTLKVKVVESTFARFEGYVLYMESDIHDLMIEAKGKQG</sequence>
<organism evidence="1 2">
    <name type="scientific">Bacillus cereus</name>
    <dbReference type="NCBI Taxonomy" id="1396"/>
    <lineage>
        <taxon>Bacteria</taxon>
        <taxon>Bacillati</taxon>
        <taxon>Bacillota</taxon>
        <taxon>Bacilli</taxon>
        <taxon>Bacillales</taxon>
        <taxon>Bacillaceae</taxon>
        <taxon>Bacillus</taxon>
        <taxon>Bacillus cereus group</taxon>
    </lineage>
</organism>
<evidence type="ECO:0000313" key="1">
    <source>
        <dbReference type="EMBL" id="KZD72025.1"/>
    </source>
</evidence>
<dbReference type="AlphaFoldDB" id="A0A162PHK1"/>
<dbReference type="PATRIC" id="fig|1396.535.peg.4239"/>
<comment type="caution">
    <text evidence="1">The sequence shown here is derived from an EMBL/GenBank/DDBJ whole genome shotgun (WGS) entry which is preliminary data.</text>
</comment>